<dbReference type="InterPro" id="IPR029052">
    <property type="entry name" value="Metallo-depent_PP-like"/>
</dbReference>
<keyword evidence="4" id="KW-1185">Reference proteome</keyword>
<evidence type="ECO:0000313" key="4">
    <source>
        <dbReference type="Proteomes" id="UP001500936"/>
    </source>
</evidence>
<dbReference type="InterPro" id="IPR056702">
    <property type="entry name" value="DUF7800"/>
</dbReference>
<dbReference type="Pfam" id="PF25077">
    <property type="entry name" value="DUF7800"/>
    <property type="match status" value="1"/>
</dbReference>
<dbReference type="InterPro" id="IPR018946">
    <property type="entry name" value="PhoD-like_MPP"/>
</dbReference>
<dbReference type="SUPFAM" id="SSF56300">
    <property type="entry name" value="Metallo-dependent phosphatases"/>
    <property type="match status" value="1"/>
</dbReference>
<feature type="domain" description="PhoD-like phosphatase metallophosphatase" evidence="1">
    <location>
        <begin position="232"/>
        <end position="352"/>
    </location>
</feature>
<reference evidence="4" key="1">
    <citation type="journal article" date="2019" name="Int. J. Syst. Evol. Microbiol.">
        <title>The Global Catalogue of Microorganisms (GCM) 10K type strain sequencing project: providing services to taxonomists for standard genome sequencing and annotation.</title>
        <authorList>
            <consortium name="The Broad Institute Genomics Platform"/>
            <consortium name="The Broad Institute Genome Sequencing Center for Infectious Disease"/>
            <person name="Wu L."/>
            <person name="Ma J."/>
        </authorList>
    </citation>
    <scope>NUCLEOTIDE SEQUENCE [LARGE SCALE GENOMIC DNA]</scope>
    <source>
        <strain evidence="4">JCM 17925</strain>
    </source>
</reference>
<dbReference type="EMBL" id="BAABHB010000001">
    <property type="protein sequence ID" value="GAA4395270.1"/>
    <property type="molecule type" value="Genomic_DNA"/>
</dbReference>
<comment type="caution">
    <text evidence="3">The sequence shown here is derived from an EMBL/GenBank/DDBJ whole genome shotgun (WGS) entry which is preliminary data.</text>
</comment>
<dbReference type="PANTHER" id="PTHR33987:SF1">
    <property type="entry name" value="CALCINEURIN-LIKE METALLO-PHOSPHOESTERASE SUPERFAMILY PROTEIN"/>
    <property type="match status" value="1"/>
</dbReference>
<proteinExistence type="predicted"/>
<evidence type="ECO:0000313" key="3">
    <source>
        <dbReference type="EMBL" id="GAA4395270.1"/>
    </source>
</evidence>
<dbReference type="Gene3D" id="3.60.21.70">
    <property type="entry name" value="PhoD-like phosphatase"/>
    <property type="match status" value="1"/>
</dbReference>
<feature type="domain" description="DUF7800" evidence="2">
    <location>
        <begin position="2"/>
        <end position="85"/>
    </location>
</feature>
<accession>A0ABP8JS60</accession>
<dbReference type="Pfam" id="PF09423">
    <property type="entry name" value="PhoD"/>
    <property type="match status" value="1"/>
</dbReference>
<dbReference type="Proteomes" id="UP001500936">
    <property type="component" value="Unassembled WGS sequence"/>
</dbReference>
<protein>
    <submittedName>
        <fullName evidence="3">Alkaline phosphatase D family protein</fullName>
    </submittedName>
</protein>
<evidence type="ECO:0000259" key="1">
    <source>
        <dbReference type="Pfam" id="PF09423"/>
    </source>
</evidence>
<evidence type="ECO:0000259" key="2">
    <source>
        <dbReference type="Pfam" id="PF25077"/>
    </source>
</evidence>
<sequence length="413" mass="47023">MVGYSTMKEVMLWAQTRQPARVQVQYWEQGKPTPSWSTAEVATTAKTAFTAHLLADQVQPGKKYEYAILVNGKKVDLPYPTRFQSQTLWQWRTDPPAFQFGVGSCTYINEPALDRPGTPYGGGYEILTNLAKQQPDFMLWTGDNTYLREPDWNSRTGVLHRYTHTRSVKELQPLLAATHHYATWDDHDYGPNDSDRSYWLKPVTLEAFKLFWANPNYVFDEGCAGTFHWNDCQFFLIDDRTFRAPNNAPELSKRPMLGQPQLQWLIDALIFSQATFKFVVIGGQVVNPAKVFENYANYADERDSLFRAIAKANIPGVMFITGDRHHTILHKLERPGTYPLYDLTISPLTSGPAQPLADELALPTVVPGTLLVERNFGLLSLSGPLKDRVLTIKVFDAKGTQRWSREIRAMDLR</sequence>
<organism evidence="3 4">
    <name type="scientific">Nibrella viscosa</name>
    <dbReference type="NCBI Taxonomy" id="1084524"/>
    <lineage>
        <taxon>Bacteria</taxon>
        <taxon>Pseudomonadati</taxon>
        <taxon>Bacteroidota</taxon>
        <taxon>Cytophagia</taxon>
        <taxon>Cytophagales</taxon>
        <taxon>Spirosomataceae</taxon>
        <taxon>Nibrella</taxon>
    </lineage>
</organism>
<dbReference type="PANTHER" id="PTHR33987">
    <property type="entry name" value="CALCINEURIN-LIKE METALLO-PHOSPHOESTERASE SUPERFAMILY PROTEIN"/>
    <property type="match status" value="1"/>
</dbReference>
<dbReference type="CDD" id="cd07389">
    <property type="entry name" value="MPP_PhoD"/>
    <property type="match status" value="1"/>
</dbReference>
<dbReference type="InterPro" id="IPR038607">
    <property type="entry name" value="PhoD-like_sf"/>
</dbReference>
<gene>
    <name evidence="3" type="ORF">GCM10023187_01960</name>
</gene>
<name>A0ABP8JS60_9BACT</name>